<dbReference type="PRINTS" id="PR00118">
    <property type="entry name" value="BLACTAMASEA"/>
</dbReference>
<keyword evidence="4" id="KW-1185">Reference proteome</keyword>
<evidence type="ECO:0000313" key="3">
    <source>
        <dbReference type="EMBL" id="GII92449.1"/>
    </source>
</evidence>
<dbReference type="PANTHER" id="PTHR35333:SF3">
    <property type="entry name" value="BETA-LACTAMASE-TYPE TRANSPEPTIDASE FOLD CONTAINING PROTEIN"/>
    <property type="match status" value="1"/>
</dbReference>
<dbReference type="InterPro" id="IPR045155">
    <property type="entry name" value="Beta-lactam_cat"/>
</dbReference>
<dbReference type="Gene3D" id="3.40.710.10">
    <property type="entry name" value="DD-peptidase/beta-lactamase superfamily"/>
    <property type="match status" value="1"/>
</dbReference>
<dbReference type="SUPFAM" id="SSF56601">
    <property type="entry name" value="beta-lactamase/transpeptidase-like"/>
    <property type="match status" value="1"/>
</dbReference>
<dbReference type="NCBIfam" id="NF033103">
    <property type="entry name" value="bla_class_A"/>
    <property type="match status" value="1"/>
</dbReference>
<dbReference type="InterPro" id="IPR000871">
    <property type="entry name" value="Beta-lactam_class-A"/>
</dbReference>
<comment type="caution">
    <text evidence="3">The sequence shown here is derived from an EMBL/GenBank/DDBJ whole genome shotgun (WGS) entry which is preliminary data.</text>
</comment>
<name>A0A919VBT3_9ACTN</name>
<dbReference type="GO" id="GO:0046677">
    <property type="term" value="P:response to antibiotic"/>
    <property type="evidence" value="ECO:0007669"/>
    <property type="project" value="InterPro"/>
</dbReference>
<evidence type="ECO:0000256" key="1">
    <source>
        <dbReference type="SAM" id="MobiDB-lite"/>
    </source>
</evidence>
<feature type="region of interest" description="Disordered" evidence="1">
    <location>
        <begin position="121"/>
        <end position="140"/>
    </location>
</feature>
<protein>
    <recommendedName>
        <fullName evidence="2">Beta-lactamase class A catalytic domain-containing protein</fullName>
    </recommendedName>
</protein>
<dbReference type="PANTHER" id="PTHR35333">
    <property type="entry name" value="BETA-LACTAMASE"/>
    <property type="match status" value="1"/>
</dbReference>
<evidence type="ECO:0000313" key="4">
    <source>
        <dbReference type="Proteomes" id="UP000606172"/>
    </source>
</evidence>
<feature type="domain" description="Beta-lactamase class A catalytic" evidence="2">
    <location>
        <begin position="223"/>
        <end position="443"/>
    </location>
</feature>
<dbReference type="EMBL" id="BOOW01000016">
    <property type="protein sequence ID" value="GII92449.1"/>
    <property type="molecule type" value="Genomic_DNA"/>
</dbReference>
<sequence length="469" mass="49983">MQMSVARLPPETHLLPAGGGLHTVAGRRQHHLVPGDQSDGALRGSCSPGASRGLRPEAAQAGVAVIPARSTKTSPCLMLKLMYEPLSQKKISFLFVVGLGKSSHPAGNVLDGLVGALRRQARTDRTASHGSKSGRAARTGDRMACPRSGFIVIFDDDNYETEMDHDMRNPRALRTASLLLSAALAAVTAAATPAAAVQGRPSPEAVARKELRALEVSFAGRIGAYAVDTATGKTVSYRAGERFPLLSTFKAPVCAAALHKARTSEPGLMDKVVKWTAADLKPHSPTTEKYVKEGLTVAQLCEATITLSDNTAGNMVLKQIGGPAGMTRYFRTLKDPRSRLDRWETELNDWTPKDKRDTTTPAAISHSLRAITAGNALHPKDRERLNGWLIANQTGDERIRAGLPKTWTIGDKTGTNTAIGAGNDIAIIWPGKSAAPIVMAVYTNRDTATVDNQVIAKTATILARGLGKL</sequence>
<dbReference type="Pfam" id="PF13354">
    <property type="entry name" value="Beta-lactamase2"/>
    <property type="match status" value="1"/>
</dbReference>
<gene>
    <name evidence="3" type="ORF">Ssi02_26800</name>
</gene>
<dbReference type="InterPro" id="IPR012338">
    <property type="entry name" value="Beta-lactam/transpept-like"/>
</dbReference>
<dbReference type="GO" id="GO:0008800">
    <property type="term" value="F:beta-lactamase activity"/>
    <property type="evidence" value="ECO:0007669"/>
    <property type="project" value="InterPro"/>
</dbReference>
<evidence type="ECO:0000259" key="2">
    <source>
        <dbReference type="Pfam" id="PF13354"/>
    </source>
</evidence>
<dbReference type="GO" id="GO:0030655">
    <property type="term" value="P:beta-lactam antibiotic catabolic process"/>
    <property type="evidence" value="ECO:0007669"/>
    <property type="project" value="InterPro"/>
</dbReference>
<reference evidence="3" key="1">
    <citation type="submission" date="2021-01" db="EMBL/GenBank/DDBJ databases">
        <title>Whole genome shotgun sequence of Sinosporangium siamense NBRC 109515.</title>
        <authorList>
            <person name="Komaki H."/>
            <person name="Tamura T."/>
        </authorList>
    </citation>
    <scope>NUCLEOTIDE SEQUENCE</scope>
    <source>
        <strain evidence="3">NBRC 109515</strain>
    </source>
</reference>
<dbReference type="Proteomes" id="UP000606172">
    <property type="component" value="Unassembled WGS sequence"/>
</dbReference>
<dbReference type="AlphaFoldDB" id="A0A919VBT3"/>
<accession>A0A919VBT3</accession>
<feature type="region of interest" description="Disordered" evidence="1">
    <location>
        <begin position="33"/>
        <end position="54"/>
    </location>
</feature>
<organism evidence="3 4">
    <name type="scientific">Sinosporangium siamense</name>
    <dbReference type="NCBI Taxonomy" id="1367973"/>
    <lineage>
        <taxon>Bacteria</taxon>
        <taxon>Bacillati</taxon>
        <taxon>Actinomycetota</taxon>
        <taxon>Actinomycetes</taxon>
        <taxon>Streptosporangiales</taxon>
        <taxon>Streptosporangiaceae</taxon>
        <taxon>Sinosporangium</taxon>
    </lineage>
</organism>
<proteinExistence type="predicted"/>